<dbReference type="EMBL" id="LAZR01063390">
    <property type="protein sequence ID" value="KKK59599.1"/>
    <property type="molecule type" value="Genomic_DNA"/>
</dbReference>
<dbReference type="AlphaFoldDB" id="A0A0F8YZQ9"/>
<name>A0A0F8YZQ9_9ZZZZ</name>
<reference evidence="1" key="1">
    <citation type="journal article" date="2015" name="Nature">
        <title>Complex archaea that bridge the gap between prokaryotes and eukaryotes.</title>
        <authorList>
            <person name="Spang A."/>
            <person name="Saw J.H."/>
            <person name="Jorgensen S.L."/>
            <person name="Zaremba-Niedzwiedzka K."/>
            <person name="Martijn J."/>
            <person name="Lind A.E."/>
            <person name="van Eijk R."/>
            <person name="Schleper C."/>
            <person name="Guy L."/>
            <person name="Ettema T.J."/>
        </authorList>
    </citation>
    <scope>NUCLEOTIDE SEQUENCE</scope>
</reference>
<gene>
    <name evidence="1" type="ORF">LCGC14_3032780</name>
</gene>
<evidence type="ECO:0000313" key="1">
    <source>
        <dbReference type="EMBL" id="KKK59599.1"/>
    </source>
</evidence>
<accession>A0A0F8YZQ9</accession>
<comment type="caution">
    <text evidence="1">The sequence shown here is derived from an EMBL/GenBank/DDBJ whole genome shotgun (WGS) entry which is preliminary data.</text>
</comment>
<feature type="non-terminal residue" evidence="1">
    <location>
        <position position="359"/>
    </location>
</feature>
<sequence>RMDTELRKEIKSQLELEEYAAAVILDKKDPIQKFKAVARGQVGTKYAAQWVHVNVPDYGINDVEYIITLLHHKVHKNKLTRGFDFLTEYDLVAEVATGYRVILDDNPMEALMDKLRRENRGFKGGIETDDLLLGDVISGGYLNDTIGATFPATPANGDLHRLTADYDDVAVTGFQYYGDAAGILYTYDESVPKWVRGPRYLGRRAANPPAGSGGGEYTGDTYYNTASNLTLQWDGAAWSQTSSLNLADTPDFGTVEWPTDQLAIEMRPWVGNFSLIWDDWEDDPPTDFNHFKWGIKGNEGAGDATIQYADGTSIDVNFDQDINVADGEWFVYWDEAQKTGGDYDVQWTQVYSNASGVGK</sequence>
<organism evidence="1">
    <name type="scientific">marine sediment metagenome</name>
    <dbReference type="NCBI Taxonomy" id="412755"/>
    <lineage>
        <taxon>unclassified sequences</taxon>
        <taxon>metagenomes</taxon>
        <taxon>ecological metagenomes</taxon>
    </lineage>
</organism>
<proteinExistence type="predicted"/>
<protein>
    <submittedName>
        <fullName evidence="1">Uncharacterized protein</fullName>
    </submittedName>
</protein>
<feature type="non-terminal residue" evidence="1">
    <location>
        <position position="1"/>
    </location>
</feature>